<accession>A0ABR7JR40</accession>
<dbReference type="PANTHER" id="PTHR42788">
    <property type="entry name" value="TAURINE IMPORT ATP-BINDING PROTEIN-RELATED"/>
    <property type="match status" value="1"/>
</dbReference>
<proteinExistence type="predicted"/>
<dbReference type="GO" id="GO:0005524">
    <property type="term" value="F:ATP binding"/>
    <property type="evidence" value="ECO:0007669"/>
    <property type="project" value="UniProtKB-KW"/>
</dbReference>
<dbReference type="Gene3D" id="3.40.50.300">
    <property type="entry name" value="P-loop containing nucleotide triphosphate hydrolases"/>
    <property type="match status" value="1"/>
</dbReference>
<dbReference type="EMBL" id="JACRWE010000004">
    <property type="protein sequence ID" value="MBC5997374.1"/>
    <property type="molecule type" value="Genomic_DNA"/>
</dbReference>
<name>A0ABR7JR40_9FIRM</name>
<dbReference type="PANTHER" id="PTHR42788:SF13">
    <property type="entry name" value="ALIPHATIC SULFONATES IMPORT ATP-BINDING PROTEIN SSUB"/>
    <property type="match status" value="1"/>
</dbReference>
<dbReference type="SMART" id="SM00382">
    <property type="entry name" value="AAA"/>
    <property type="match status" value="1"/>
</dbReference>
<protein>
    <submittedName>
        <fullName evidence="5">ABC transporter ATP-binding protein</fullName>
    </submittedName>
</protein>
<reference evidence="5 6" key="1">
    <citation type="submission" date="2020-08" db="EMBL/GenBank/DDBJ databases">
        <authorList>
            <person name="Liu C."/>
            <person name="Sun Q."/>
        </authorList>
    </citation>
    <scope>NUCLEOTIDE SEQUENCE [LARGE SCALE GENOMIC DNA]</scope>
    <source>
        <strain evidence="5 6">NSJ-18</strain>
    </source>
</reference>
<dbReference type="InterPro" id="IPR003593">
    <property type="entry name" value="AAA+_ATPase"/>
</dbReference>
<dbReference type="Proteomes" id="UP000609849">
    <property type="component" value="Unassembled WGS sequence"/>
</dbReference>
<keyword evidence="6" id="KW-1185">Reference proteome</keyword>
<evidence type="ECO:0000259" key="4">
    <source>
        <dbReference type="PROSITE" id="PS50893"/>
    </source>
</evidence>
<dbReference type="InterPro" id="IPR003439">
    <property type="entry name" value="ABC_transporter-like_ATP-bd"/>
</dbReference>
<evidence type="ECO:0000256" key="1">
    <source>
        <dbReference type="ARBA" id="ARBA00022448"/>
    </source>
</evidence>
<dbReference type="SUPFAM" id="SSF52540">
    <property type="entry name" value="P-loop containing nucleoside triphosphate hydrolases"/>
    <property type="match status" value="1"/>
</dbReference>
<keyword evidence="3 5" id="KW-0067">ATP-binding</keyword>
<keyword evidence="2" id="KW-0547">Nucleotide-binding</keyword>
<evidence type="ECO:0000313" key="6">
    <source>
        <dbReference type="Proteomes" id="UP000609849"/>
    </source>
</evidence>
<evidence type="ECO:0000256" key="3">
    <source>
        <dbReference type="ARBA" id="ARBA00022840"/>
    </source>
</evidence>
<dbReference type="InterPro" id="IPR027417">
    <property type="entry name" value="P-loop_NTPase"/>
</dbReference>
<dbReference type="PROSITE" id="PS50893">
    <property type="entry name" value="ABC_TRANSPORTER_2"/>
    <property type="match status" value="1"/>
</dbReference>
<comment type="caution">
    <text evidence="5">The sequence shown here is derived from an EMBL/GenBank/DDBJ whole genome shotgun (WGS) entry which is preliminary data.</text>
</comment>
<sequence>MEEIILSIKNINKKYNSRIVYENFNIDFYLNKVNCIVGKSGCGKSTILNIISGIIPNDSNDFTSLESIGLSYIFQEDRLIDWLTVEENIKLVVKKHYNKEKIEELSQKYLDLVGIEEYKNNYPQMLSGGVRQRVNIARAFIYPSKVIIMDEPFKSIDIKNKMIIMDSLKEILKRESRTVLFVTHDMDEAIYLADYIFVLGNSPVQVMQIFENNEYLTKKELYEVI</sequence>
<keyword evidence="1" id="KW-0813">Transport</keyword>
<evidence type="ECO:0000256" key="2">
    <source>
        <dbReference type="ARBA" id="ARBA00022741"/>
    </source>
</evidence>
<dbReference type="Pfam" id="PF00005">
    <property type="entry name" value="ABC_tran"/>
    <property type="match status" value="1"/>
</dbReference>
<feature type="domain" description="ABC transporter" evidence="4">
    <location>
        <begin position="6"/>
        <end position="224"/>
    </location>
</feature>
<evidence type="ECO:0000313" key="5">
    <source>
        <dbReference type="EMBL" id="MBC5997374.1"/>
    </source>
</evidence>
<organism evidence="5 6">
    <name type="scientific">Romboutsia faecis</name>
    <dbReference type="NCBI Taxonomy" id="2764597"/>
    <lineage>
        <taxon>Bacteria</taxon>
        <taxon>Bacillati</taxon>
        <taxon>Bacillota</taxon>
        <taxon>Clostridia</taxon>
        <taxon>Peptostreptococcales</taxon>
        <taxon>Peptostreptococcaceae</taxon>
        <taxon>Romboutsia</taxon>
    </lineage>
</organism>
<dbReference type="InterPro" id="IPR050166">
    <property type="entry name" value="ABC_transporter_ATP-bind"/>
</dbReference>
<gene>
    <name evidence="5" type="ORF">H8923_11410</name>
</gene>
<dbReference type="RefSeq" id="WP_153925120.1">
    <property type="nucleotide sequence ID" value="NZ_JACRWE010000004.1"/>
</dbReference>